<feature type="domain" description="CRM" evidence="3">
    <location>
        <begin position="7"/>
        <end position="92"/>
    </location>
</feature>
<keyword evidence="1 2" id="KW-0694">RNA-binding</keyword>
<name>A0AAV3TEU8_9EURY</name>
<evidence type="ECO:0000256" key="2">
    <source>
        <dbReference type="PROSITE-ProRule" id="PRU00626"/>
    </source>
</evidence>
<dbReference type="PANTHER" id="PTHR40065:SF3">
    <property type="entry name" value="RNA-BINDING PROTEIN YHBY"/>
    <property type="match status" value="1"/>
</dbReference>
<dbReference type="SMART" id="SM01103">
    <property type="entry name" value="CRS1_YhbY"/>
    <property type="match status" value="1"/>
</dbReference>
<dbReference type="InterPro" id="IPR051925">
    <property type="entry name" value="RNA-binding_domain"/>
</dbReference>
<reference evidence="4 5" key="1">
    <citation type="journal article" date="2019" name="Int. J. Syst. Evol. Microbiol.">
        <title>The Global Catalogue of Microorganisms (GCM) 10K type strain sequencing project: providing services to taxonomists for standard genome sequencing and annotation.</title>
        <authorList>
            <consortium name="The Broad Institute Genomics Platform"/>
            <consortium name="The Broad Institute Genome Sequencing Center for Infectious Disease"/>
            <person name="Wu L."/>
            <person name="Ma J."/>
        </authorList>
    </citation>
    <scope>NUCLEOTIDE SEQUENCE [LARGE SCALE GENOMIC DNA]</scope>
    <source>
        <strain evidence="4 5">JCM 16328</strain>
    </source>
</reference>
<sequence length="92" mass="10179">MKAFQSEGTLIMSDEDLQRKAHDLDVTVWVGKGGVESVVDELADQLDDRDLVKVKFLRAARGGTSTEELAEDLADRVDAELLRTRGHTAVMH</sequence>
<evidence type="ECO:0000259" key="3">
    <source>
        <dbReference type="PROSITE" id="PS51295"/>
    </source>
</evidence>
<evidence type="ECO:0000313" key="5">
    <source>
        <dbReference type="Proteomes" id="UP001500420"/>
    </source>
</evidence>
<dbReference type="AlphaFoldDB" id="A0AAV3TEU8"/>
<dbReference type="SUPFAM" id="SSF75471">
    <property type="entry name" value="YhbY-like"/>
    <property type="match status" value="1"/>
</dbReference>
<protein>
    <submittedName>
        <fullName evidence="4">YhbY family RNA-binding protein</fullName>
    </submittedName>
</protein>
<evidence type="ECO:0000313" key="4">
    <source>
        <dbReference type="EMBL" id="GAA0679314.1"/>
    </source>
</evidence>
<keyword evidence="5" id="KW-1185">Reference proteome</keyword>
<evidence type="ECO:0000256" key="1">
    <source>
        <dbReference type="ARBA" id="ARBA00022884"/>
    </source>
</evidence>
<dbReference type="Gene3D" id="3.30.110.60">
    <property type="entry name" value="YhbY-like"/>
    <property type="match status" value="1"/>
</dbReference>
<proteinExistence type="predicted"/>
<dbReference type="InterPro" id="IPR001890">
    <property type="entry name" value="RNA-binding_CRM"/>
</dbReference>
<dbReference type="Proteomes" id="UP001500420">
    <property type="component" value="Unassembled WGS sequence"/>
</dbReference>
<dbReference type="PANTHER" id="PTHR40065">
    <property type="entry name" value="RNA-BINDING PROTEIN YHBY"/>
    <property type="match status" value="1"/>
</dbReference>
<dbReference type="Pfam" id="PF01985">
    <property type="entry name" value="CRS1_YhbY"/>
    <property type="match status" value="1"/>
</dbReference>
<gene>
    <name evidence="4" type="ORF">GCM10009020_29800</name>
</gene>
<dbReference type="EMBL" id="BAAADV010000007">
    <property type="protein sequence ID" value="GAA0679314.1"/>
    <property type="molecule type" value="Genomic_DNA"/>
</dbReference>
<accession>A0AAV3TEU8</accession>
<dbReference type="InterPro" id="IPR035920">
    <property type="entry name" value="YhbY-like_sf"/>
</dbReference>
<organism evidence="4 5">
    <name type="scientific">Natronoarchaeum mannanilyticum</name>
    <dbReference type="NCBI Taxonomy" id="926360"/>
    <lineage>
        <taxon>Archaea</taxon>
        <taxon>Methanobacteriati</taxon>
        <taxon>Methanobacteriota</taxon>
        <taxon>Stenosarchaea group</taxon>
        <taxon>Halobacteria</taxon>
        <taxon>Halobacteriales</taxon>
        <taxon>Natronoarchaeaceae</taxon>
    </lineage>
</organism>
<comment type="caution">
    <text evidence="4">The sequence shown here is derived from an EMBL/GenBank/DDBJ whole genome shotgun (WGS) entry which is preliminary data.</text>
</comment>
<dbReference type="GO" id="GO:0003723">
    <property type="term" value="F:RNA binding"/>
    <property type="evidence" value="ECO:0007669"/>
    <property type="project" value="UniProtKB-UniRule"/>
</dbReference>
<dbReference type="PROSITE" id="PS51295">
    <property type="entry name" value="CRM"/>
    <property type="match status" value="1"/>
</dbReference>